<organism evidence="9 10">
    <name type="scientific">Parabacteroides chinchillae</name>
    <dbReference type="NCBI Taxonomy" id="871327"/>
    <lineage>
        <taxon>Bacteria</taxon>
        <taxon>Pseudomonadati</taxon>
        <taxon>Bacteroidota</taxon>
        <taxon>Bacteroidia</taxon>
        <taxon>Bacteroidales</taxon>
        <taxon>Tannerellaceae</taxon>
        <taxon>Parabacteroides</taxon>
    </lineage>
</organism>
<proteinExistence type="inferred from homology"/>
<feature type="transmembrane region" description="Helical" evidence="7">
    <location>
        <begin position="138"/>
        <end position="157"/>
    </location>
</feature>
<feature type="transmembrane region" description="Helical" evidence="7">
    <location>
        <begin position="197"/>
        <end position="216"/>
    </location>
</feature>
<evidence type="ECO:0000256" key="6">
    <source>
        <dbReference type="ARBA" id="ARBA00023136"/>
    </source>
</evidence>
<dbReference type="PANTHER" id="PTHR40074">
    <property type="entry name" value="O-ACETYLTRANSFERASE WECH"/>
    <property type="match status" value="1"/>
</dbReference>
<feature type="transmembrane region" description="Helical" evidence="7">
    <location>
        <begin position="262"/>
        <end position="281"/>
    </location>
</feature>
<evidence type="ECO:0000259" key="8">
    <source>
        <dbReference type="Pfam" id="PF01757"/>
    </source>
</evidence>
<dbReference type="GO" id="GO:0016413">
    <property type="term" value="F:O-acetyltransferase activity"/>
    <property type="evidence" value="ECO:0007669"/>
    <property type="project" value="TreeGrafter"/>
</dbReference>
<dbReference type="AlphaFoldDB" id="A0A8G2BVC4"/>
<dbReference type="Pfam" id="PF01757">
    <property type="entry name" value="Acyl_transf_3"/>
    <property type="match status" value="1"/>
</dbReference>
<evidence type="ECO:0000256" key="1">
    <source>
        <dbReference type="ARBA" id="ARBA00004651"/>
    </source>
</evidence>
<dbReference type="InterPro" id="IPR002656">
    <property type="entry name" value="Acyl_transf_3_dom"/>
</dbReference>
<accession>A0A8G2BVC4</accession>
<name>A0A8G2BVC4_9BACT</name>
<keyword evidence="9" id="KW-0012">Acyltransferase</keyword>
<feature type="transmembrane region" description="Helical" evidence="7">
    <location>
        <begin position="301"/>
        <end position="320"/>
    </location>
</feature>
<feature type="transmembrane region" description="Helical" evidence="7">
    <location>
        <begin position="20"/>
        <end position="39"/>
    </location>
</feature>
<keyword evidence="3" id="KW-1003">Cell membrane</keyword>
<feature type="domain" description="Acyltransferase 3" evidence="8">
    <location>
        <begin position="13"/>
        <end position="345"/>
    </location>
</feature>
<dbReference type="GO" id="GO:0005886">
    <property type="term" value="C:plasma membrane"/>
    <property type="evidence" value="ECO:0007669"/>
    <property type="project" value="UniProtKB-SubCell"/>
</dbReference>
<feature type="transmembrane region" description="Helical" evidence="7">
    <location>
        <begin position="326"/>
        <end position="348"/>
    </location>
</feature>
<reference evidence="9 10" key="1">
    <citation type="submission" date="2016-10" db="EMBL/GenBank/DDBJ databases">
        <authorList>
            <person name="Varghese N."/>
            <person name="Submissions S."/>
        </authorList>
    </citation>
    <scope>NUCLEOTIDE SEQUENCE [LARGE SCALE GENOMIC DNA]</scope>
    <source>
        <strain evidence="9 10">DSM 29073</strain>
    </source>
</reference>
<keyword evidence="5 7" id="KW-1133">Transmembrane helix</keyword>
<dbReference type="GO" id="GO:0009246">
    <property type="term" value="P:enterobacterial common antigen biosynthetic process"/>
    <property type="evidence" value="ECO:0007669"/>
    <property type="project" value="TreeGrafter"/>
</dbReference>
<evidence type="ECO:0000256" key="4">
    <source>
        <dbReference type="ARBA" id="ARBA00022692"/>
    </source>
</evidence>
<evidence type="ECO:0000313" key="10">
    <source>
        <dbReference type="Proteomes" id="UP000236725"/>
    </source>
</evidence>
<keyword evidence="4 7" id="KW-0812">Transmembrane</keyword>
<feature type="transmembrane region" description="Helical" evidence="7">
    <location>
        <begin position="169"/>
        <end position="185"/>
    </location>
</feature>
<keyword evidence="6 7" id="KW-0472">Membrane</keyword>
<evidence type="ECO:0000256" key="2">
    <source>
        <dbReference type="ARBA" id="ARBA00007400"/>
    </source>
</evidence>
<evidence type="ECO:0000256" key="5">
    <source>
        <dbReference type="ARBA" id="ARBA00022989"/>
    </source>
</evidence>
<dbReference type="RefSeq" id="WP_103982848.1">
    <property type="nucleotide sequence ID" value="NZ_FNVS01000005.1"/>
</dbReference>
<keyword evidence="10" id="KW-1185">Reference proteome</keyword>
<feature type="transmembrane region" description="Helical" evidence="7">
    <location>
        <begin position="90"/>
        <end position="111"/>
    </location>
</feature>
<sequence length="359" mass="41783">MLTTNPLQNNRIVFLDYLRVLACFMVIMVHACEFFYVGANGCSIANDTDRFWVSLIDSALRAAVPLFVMTSSYLLLPLKESGAPFFKRRFSRVLIPFIIWSVLYATVPVLYGDMTTEDMKGSLTRLLLNFNMSSGHLWFIYMLIGLYMFMPILSPWLKQASKRGEQAVLAVWAFTTLHHYIPTYTDGWYGECFWNEFHMFWYFSGYIGYLVLAHYIRTYINWSLQKSMLIGIISFLIGYGLAFFSFYNRTLESIDLGYIEVSWRFCTPPVALMTFGIFIILKQISFDKEWLYKPIRTISQLSYGIYLMHIFILNFFYKLIHESCTTPVSILLIGIFTFITCCIVSKLLSYIPGNKYILG</sequence>
<feature type="transmembrane region" description="Helical" evidence="7">
    <location>
        <begin position="228"/>
        <end position="247"/>
    </location>
</feature>
<evidence type="ECO:0000256" key="3">
    <source>
        <dbReference type="ARBA" id="ARBA00022475"/>
    </source>
</evidence>
<feature type="transmembrane region" description="Helical" evidence="7">
    <location>
        <begin position="59"/>
        <end position="78"/>
    </location>
</feature>
<comment type="subcellular location">
    <subcellularLocation>
        <location evidence="1">Cell membrane</location>
        <topology evidence="1">Multi-pass membrane protein</topology>
    </subcellularLocation>
</comment>
<gene>
    <name evidence="9" type="ORF">SAMN05444001_10580</name>
</gene>
<keyword evidence="9" id="KW-0808">Transferase</keyword>
<comment type="similarity">
    <text evidence="2">Belongs to the acyltransferase 3 family.</text>
</comment>
<dbReference type="EMBL" id="FNVS01000005">
    <property type="protein sequence ID" value="SEF71111.1"/>
    <property type="molecule type" value="Genomic_DNA"/>
</dbReference>
<dbReference type="Proteomes" id="UP000236725">
    <property type="component" value="Unassembled WGS sequence"/>
</dbReference>
<comment type="caution">
    <text evidence="9">The sequence shown here is derived from an EMBL/GenBank/DDBJ whole genome shotgun (WGS) entry which is preliminary data.</text>
</comment>
<protein>
    <submittedName>
        <fullName evidence="9">Surface polysaccharide O-acyltransferase, integral membrane enzyme</fullName>
    </submittedName>
</protein>
<evidence type="ECO:0000313" key="9">
    <source>
        <dbReference type="EMBL" id="SEF71111.1"/>
    </source>
</evidence>
<evidence type="ECO:0000256" key="7">
    <source>
        <dbReference type="SAM" id="Phobius"/>
    </source>
</evidence>
<dbReference type="PANTHER" id="PTHR40074:SF2">
    <property type="entry name" value="O-ACETYLTRANSFERASE WECH"/>
    <property type="match status" value="1"/>
</dbReference>